<evidence type="ECO:0000256" key="3">
    <source>
        <dbReference type="ARBA" id="ARBA00022695"/>
    </source>
</evidence>
<dbReference type="SUPFAM" id="SSF56672">
    <property type="entry name" value="DNA/RNA polymerases"/>
    <property type="match status" value="1"/>
</dbReference>
<dbReference type="GO" id="GO:0004519">
    <property type="term" value="F:endonuclease activity"/>
    <property type="evidence" value="ECO:0007669"/>
    <property type="project" value="UniProtKB-KW"/>
</dbReference>
<dbReference type="Pfam" id="PF17917">
    <property type="entry name" value="RT_RNaseH"/>
    <property type="match status" value="1"/>
</dbReference>
<dbReference type="STRING" id="35525.A0A162PPD6"/>
<evidence type="ECO:0000256" key="7">
    <source>
        <dbReference type="ARBA" id="ARBA00022918"/>
    </source>
</evidence>
<dbReference type="GO" id="GO:0003964">
    <property type="term" value="F:RNA-directed DNA polymerase activity"/>
    <property type="evidence" value="ECO:0007669"/>
    <property type="project" value="UniProtKB-KW"/>
</dbReference>
<keyword evidence="7" id="KW-0695">RNA-directed DNA polymerase</keyword>
<dbReference type="Gene3D" id="3.30.70.270">
    <property type="match status" value="1"/>
</dbReference>
<keyword evidence="4" id="KW-0540">Nuclease</keyword>
<feature type="domain" description="Integrase catalytic" evidence="9">
    <location>
        <begin position="641"/>
        <end position="758"/>
    </location>
</feature>
<evidence type="ECO:0000256" key="8">
    <source>
        <dbReference type="SAM" id="MobiDB-lite"/>
    </source>
</evidence>
<evidence type="ECO:0000256" key="1">
    <source>
        <dbReference type="ARBA" id="ARBA00022670"/>
    </source>
</evidence>
<dbReference type="InterPro" id="IPR001584">
    <property type="entry name" value="Integrase_cat-core"/>
</dbReference>
<evidence type="ECO:0000256" key="2">
    <source>
        <dbReference type="ARBA" id="ARBA00022679"/>
    </source>
</evidence>
<evidence type="ECO:0000259" key="9">
    <source>
        <dbReference type="PROSITE" id="PS50994"/>
    </source>
</evidence>
<protein>
    <recommendedName>
        <fullName evidence="9">Integrase catalytic domain-containing protein</fullName>
    </recommendedName>
</protein>
<dbReference type="InterPro" id="IPR043502">
    <property type="entry name" value="DNA/RNA_pol_sf"/>
</dbReference>
<keyword evidence="2" id="KW-0808">Transferase</keyword>
<keyword evidence="1" id="KW-0645">Protease</keyword>
<dbReference type="Gene3D" id="3.30.420.10">
    <property type="entry name" value="Ribonuclease H-like superfamily/Ribonuclease H"/>
    <property type="match status" value="1"/>
</dbReference>
<evidence type="ECO:0000313" key="10">
    <source>
        <dbReference type="EMBL" id="KZS19028.1"/>
    </source>
</evidence>
<accession>A0A162PPD6</accession>
<dbReference type="InterPro" id="IPR000477">
    <property type="entry name" value="RT_dom"/>
</dbReference>
<keyword evidence="5" id="KW-0255">Endonuclease</keyword>
<name>A0A162PPD6_9CRUS</name>
<dbReference type="GO" id="GO:0008233">
    <property type="term" value="F:peptidase activity"/>
    <property type="evidence" value="ECO:0007669"/>
    <property type="project" value="UniProtKB-KW"/>
</dbReference>
<dbReference type="CDD" id="cd09274">
    <property type="entry name" value="RNase_HI_RT_Ty3"/>
    <property type="match status" value="1"/>
</dbReference>
<dbReference type="GO" id="GO:0015074">
    <property type="term" value="P:DNA integration"/>
    <property type="evidence" value="ECO:0007669"/>
    <property type="project" value="InterPro"/>
</dbReference>
<dbReference type="FunFam" id="3.10.20.370:FF:000001">
    <property type="entry name" value="Retrovirus-related Pol polyprotein from transposon 17.6-like protein"/>
    <property type="match status" value="1"/>
</dbReference>
<dbReference type="GO" id="GO:0042575">
    <property type="term" value="C:DNA polymerase complex"/>
    <property type="evidence" value="ECO:0007669"/>
    <property type="project" value="UniProtKB-ARBA"/>
</dbReference>
<dbReference type="Gene3D" id="3.10.10.10">
    <property type="entry name" value="HIV Type 1 Reverse Transcriptase, subunit A, domain 1"/>
    <property type="match status" value="1"/>
</dbReference>
<keyword evidence="6" id="KW-0378">Hydrolase</keyword>
<comment type="caution">
    <text evidence="10">The sequence shown here is derived from an EMBL/GenBank/DDBJ whole genome shotgun (WGS) entry which is preliminary data.</text>
</comment>
<reference evidence="10 11" key="1">
    <citation type="submission" date="2016-03" db="EMBL/GenBank/DDBJ databases">
        <title>EvidentialGene: Evidence-directed Construction of Genes on Genomes.</title>
        <authorList>
            <person name="Gilbert D.G."/>
            <person name="Choi J.-H."/>
            <person name="Mockaitis K."/>
            <person name="Colbourne J."/>
            <person name="Pfrender M."/>
        </authorList>
    </citation>
    <scope>NUCLEOTIDE SEQUENCE [LARGE SCALE GENOMIC DNA]</scope>
    <source>
        <strain evidence="10 11">Xinb3</strain>
        <tissue evidence="10">Complete organism</tissue>
    </source>
</reference>
<dbReference type="GO" id="GO:0003676">
    <property type="term" value="F:nucleic acid binding"/>
    <property type="evidence" value="ECO:0007669"/>
    <property type="project" value="InterPro"/>
</dbReference>
<gene>
    <name evidence="10" type="ORF">APZ42_014667</name>
</gene>
<dbReference type="Pfam" id="PF00078">
    <property type="entry name" value="RVT_1"/>
    <property type="match status" value="1"/>
</dbReference>
<dbReference type="PANTHER" id="PTHR37984:SF5">
    <property type="entry name" value="PROTEIN NYNRIN-LIKE"/>
    <property type="match status" value="1"/>
</dbReference>
<feature type="region of interest" description="Disordered" evidence="8">
    <location>
        <begin position="152"/>
        <end position="184"/>
    </location>
</feature>
<dbReference type="InterPro" id="IPR041373">
    <property type="entry name" value="RT_RNaseH"/>
</dbReference>
<dbReference type="OrthoDB" id="10030726at2759"/>
<dbReference type="AlphaFoldDB" id="A0A162PPD6"/>
<dbReference type="InterPro" id="IPR012337">
    <property type="entry name" value="RNaseH-like_sf"/>
</dbReference>
<organism evidence="10 11">
    <name type="scientific">Daphnia magna</name>
    <dbReference type="NCBI Taxonomy" id="35525"/>
    <lineage>
        <taxon>Eukaryota</taxon>
        <taxon>Metazoa</taxon>
        <taxon>Ecdysozoa</taxon>
        <taxon>Arthropoda</taxon>
        <taxon>Crustacea</taxon>
        <taxon>Branchiopoda</taxon>
        <taxon>Diplostraca</taxon>
        <taxon>Cladocera</taxon>
        <taxon>Anomopoda</taxon>
        <taxon>Daphniidae</taxon>
        <taxon>Daphnia</taxon>
    </lineage>
</organism>
<dbReference type="PROSITE" id="PS50994">
    <property type="entry name" value="INTEGRASE"/>
    <property type="match status" value="1"/>
</dbReference>
<dbReference type="InterPro" id="IPR050951">
    <property type="entry name" value="Retrovirus_Pol_polyprotein"/>
</dbReference>
<keyword evidence="3" id="KW-0548">Nucleotidyltransferase</keyword>
<dbReference type="PANTHER" id="PTHR37984">
    <property type="entry name" value="PROTEIN CBG26694"/>
    <property type="match status" value="1"/>
</dbReference>
<keyword evidence="11" id="KW-1185">Reference proteome</keyword>
<dbReference type="SUPFAM" id="SSF53098">
    <property type="entry name" value="Ribonuclease H-like"/>
    <property type="match status" value="1"/>
</dbReference>
<dbReference type="InterPro" id="IPR036397">
    <property type="entry name" value="RNaseH_sf"/>
</dbReference>
<feature type="region of interest" description="Disordered" evidence="8">
    <location>
        <begin position="896"/>
        <end position="931"/>
    </location>
</feature>
<evidence type="ECO:0000313" key="11">
    <source>
        <dbReference type="Proteomes" id="UP000076858"/>
    </source>
</evidence>
<evidence type="ECO:0000256" key="5">
    <source>
        <dbReference type="ARBA" id="ARBA00022759"/>
    </source>
</evidence>
<dbReference type="FunFam" id="3.10.10.10:FF:000007">
    <property type="entry name" value="Retrovirus-related Pol polyprotein from transposon 17.6-like Protein"/>
    <property type="match status" value="1"/>
</dbReference>
<dbReference type="CDD" id="cd01647">
    <property type="entry name" value="RT_LTR"/>
    <property type="match status" value="1"/>
</dbReference>
<proteinExistence type="predicted"/>
<dbReference type="Gene3D" id="3.10.20.370">
    <property type="match status" value="1"/>
</dbReference>
<sequence length="1015" mass="113249">MRASGKVILLKMRGIELLLGNDFLSQFKWLQINYVPNGAELLLRELPVNVIEELEDVKAPRLVTKTGRMLPPRAIVPVEIEATTLNEATWMIESSEHLARSKGVTAGKVLVSSDQPLGQVLMVNLINRRAYLREWTVLGQMEAVEPSIVAVDEGGAPDSLGDDVGEDSAESISDSDSTPRVTSIPRQAFRAQVASTFLPADVEKMVELHEKFDTSFALKEGELGVCKIAEHRINIGTATPVHQFPYKSAWKGKAIVQKQVDEMLSRSVIERSTSPWALPVVLVKKKDRCWRFCVDYRRLNAISVKDVYPLPRIEETLSRMGNASIFSTLNLESGYWQVPLNEEDKVKTAFVTPDGLHQFLVMPFGLASAPAKPLTDMFKKGGCFVLEESQEVSFGMMKQALVSAAILAYPDFIRPFEIHPDACDYGLGAVLLLRVNNIERPLAYASRLSSPSESNYSITEKECLALVWAIKKFRSYIWGMDTLVVTDHQALCWLLTKKDLAGCLAHWSLQLQEFLLRIIHRNGRLHTDADAFSRFPVDAPQEFDEQLYCTVAAFSVDTESKSEFQEAQQVEWDQVFTGLEKGRKYRSIALRTVCCSRPRSLTTASYDDGLLLVLLTKRGVDTTGGPWPRTCVILCGRVGIASPENQSTSVTKWAETRALPSGDASELKTEQGRCFTAEVTQKVLQALETNHRTTTAYRPQANGLVERLNHTLADTLSMYVSSDYKDWEESLPFVMFTYNTSRHESTGRTPFYLVYGREAVLPIDGALNADPNLVPPPDRDPSEWAVERLQQARLEVQARAAAVQWKQKKVYDEGRREATTYLPGEEVLIYKPIIKVGKSEKLLHRWLGPYMVVRQTTPSNYELRLGRTIKTEIVRVECIKPFVDCVSIPTPEREAAVRSSSGVRGPELRGVNRNSPAETPATRDGPSHATAIAPEGVGLRRSTRIRAPRKTFLLAFPLMFLLTVMSGPGPVAASEIVAYQGVILKSEGEIGFSDSEWVVVTDFTFDPADQVIKSL</sequence>
<dbReference type="InterPro" id="IPR043128">
    <property type="entry name" value="Rev_trsase/Diguanyl_cyclase"/>
</dbReference>
<evidence type="ECO:0000256" key="6">
    <source>
        <dbReference type="ARBA" id="ARBA00022801"/>
    </source>
</evidence>
<dbReference type="EMBL" id="LRGB01000452">
    <property type="protein sequence ID" value="KZS19028.1"/>
    <property type="molecule type" value="Genomic_DNA"/>
</dbReference>
<dbReference type="Proteomes" id="UP000076858">
    <property type="component" value="Unassembled WGS sequence"/>
</dbReference>
<feature type="compositionally biased region" description="Acidic residues" evidence="8">
    <location>
        <begin position="160"/>
        <end position="169"/>
    </location>
</feature>
<dbReference type="GO" id="GO:0006508">
    <property type="term" value="P:proteolysis"/>
    <property type="evidence" value="ECO:0007669"/>
    <property type="project" value="UniProtKB-KW"/>
</dbReference>
<evidence type="ECO:0000256" key="4">
    <source>
        <dbReference type="ARBA" id="ARBA00022722"/>
    </source>
</evidence>